<dbReference type="SUPFAM" id="SSF57903">
    <property type="entry name" value="FYVE/PHD zinc finger"/>
    <property type="match status" value="1"/>
</dbReference>
<evidence type="ECO:0000313" key="7">
    <source>
        <dbReference type="Proteomes" id="UP001516400"/>
    </source>
</evidence>
<dbReference type="SMART" id="SM00249">
    <property type="entry name" value="PHD"/>
    <property type="match status" value="1"/>
</dbReference>
<dbReference type="GO" id="GO:0008270">
    <property type="term" value="F:zinc ion binding"/>
    <property type="evidence" value="ECO:0007669"/>
    <property type="project" value="UniProtKB-KW"/>
</dbReference>
<keyword evidence="2" id="KW-0863">Zinc-finger</keyword>
<feature type="compositionally biased region" description="Basic and acidic residues" evidence="4">
    <location>
        <begin position="142"/>
        <end position="151"/>
    </location>
</feature>
<comment type="caution">
    <text evidence="6">The sequence shown here is derived from an EMBL/GenBank/DDBJ whole genome shotgun (WGS) entry which is preliminary data.</text>
</comment>
<evidence type="ECO:0000256" key="4">
    <source>
        <dbReference type="SAM" id="MobiDB-lite"/>
    </source>
</evidence>
<dbReference type="PROSITE" id="PS01359">
    <property type="entry name" value="ZF_PHD_1"/>
    <property type="match status" value="1"/>
</dbReference>
<protein>
    <recommendedName>
        <fullName evidence="5">Zinc finger PHD-type domain-containing protein</fullName>
    </recommendedName>
</protein>
<evidence type="ECO:0000256" key="2">
    <source>
        <dbReference type="ARBA" id="ARBA00022771"/>
    </source>
</evidence>
<dbReference type="EMBL" id="JABFTP020000001">
    <property type="protein sequence ID" value="KAL3265574.1"/>
    <property type="molecule type" value="Genomic_DNA"/>
</dbReference>
<feature type="region of interest" description="Disordered" evidence="4">
    <location>
        <begin position="261"/>
        <end position="295"/>
    </location>
</feature>
<dbReference type="AlphaFoldDB" id="A0ABD2MGY1"/>
<feature type="compositionally biased region" description="Basic and acidic residues" evidence="4">
    <location>
        <begin position="263"/>
        <end position="273"/>
    </location>
</feature>
<sequence>MSCDTDVCKKCADNFVVNGKSLVCKVCCFKYHLNCVSVKDSWQKVLTENENIFWYCDLCLVDLKTAINCLTTKEANNYTMLNCQAEYPSRELSLVQKRLPEMKYTLILQKKVPVRKDAHNVIPVNTNKIKSKLLYSSAAGSRSKDHQDKKQGKSRKTINNSKSTLDNDSQSSYSNIAASDVSKAVATVLKLSDITEHSSDVNINKNSDGKWVPVYSRKHTSKESRGPRLNITRRLTNTEISQILYEDSNEIEADMVFDESGAESDHVSNQHDSDDTEEEEQGHNEPSSDDEMSQPLSNFAHRSIYIGKYNTICSVILRVFAFVLEQKTFLLVHLE</sequence>
<feature type="compositionally biased region" description="Polar residues" evidence="4">
    <location>
        <begin position="157"/>
        <end position="172"/>
    </location>
</feature>
<evidence type="ECO:0000259" key="5">
    <source>
        <dbReference type="SMART" id="SM00249"/>
    </source>
</evidence>
<reference evidence="6 7" key="1">
    <citation type="journal article" date="2021" name="BMC Biol.">
        <title>Horizontally acquired antibacterial genes associated with adaptive radiation of ladybird beetles.</title>
        <authorList>
            <person name="Li H.S."/>
            <person name="Tang X.F."/>
            <person name="Huang Y.H."/>
            <person name="Xu Z.Y."/>
            <person name="Chen M.L."/>
            <person name="Du X.Y."/>
            <person name="Qiu B.Y."/>
            <person name="Chen P.T."/>
            <person name="Zhang W."/>
            <person name="Slipinski A."/>
            <person name="Escalona H.E."/>
            <person name="Waterhouse R.M."/>
            <person name="Zwick A."/>
            <person name="Pang H."/>
        </authorList>
    </citation>
    <scope>NUCLEOTIDE SEQUENCE [LARGE SCALE GENOMIC DNA]</scope>
    <source>
        <strain evidence="6">SYSU2018</strain>
    </source>
</reference>
<feature type="region of interest" description="Disordered" evidence="4">
    <location>
        <begin position="137"/>
        <end position="172"/>
    </location>
</feature>
<organism evidence="6 7">
    <name type="scientific">Cryptolaemus montrouzieri</name>
    <dbReference type="NCBI Taxonomy" id="559131"/>
    <lineage>
        <taxon>Eukaryota</taxon>
        <taxon>Metazoa</taxon>
        <taxon>Ecdysozoa</taxon>
        <taxon>Arthropoda</taxon>
        <taxon>Hexapoda</taxon>
        <taxon>Insecta</taxon>
        <taxon>Pterygota</taxon>
        <taxon>Neoptera</taxon>
        <taxon>Endopterygota</taxon>
        <taxon>Coleoptera</taxon>
        <taxon>Polyphaga</taxon>
        <taxon>Cucujiformia</taxon>
        <taxon>Coccinelloidea</taxon>
        <taxon>Coccinellidae</taxon>
        <taxon>Scymninae</taxon>
        <taxon>Scymnini</taxon>
        <taxon>Cryptolaemus</taxon>
    </lineage>
</organism>
<feature type="domain" description="Zinc finger PHD-type" evidence="5">
    <location>
        <begin position="7"/>
        <end position="60"/>
    </location>
</feature>
<evidence type="ECO:0000256" key="1">
    <source>
        <dbReference type="ARBA" id="ARBA00022723"/>
    </source>
</evidence>
<keyword evidence="1" id="KW-0479">Metal-binding</keyword>
<dbReference type="Proteomes" id="UP001516400">
    <property type="component" value="Unassembled WGS sequence"/>
</dbReference>
<dbReference type="InterPro" id="IPR019786">
    <property type="entry name" value="Zinc_finger_PHD-type_CS"/>
</dbReference>
<dbReference type="InterPro" id="IPR011011">
    <property type="entry name" value="Znf_FYVE_PHD"/>
</dbReference>
<keyword evidence="3" id="KW-0862">Zinc</keyword>
<name>A0ABD2MGY1_9CUCU</name>
<accession>A0ABD2MGY1</accession>
<proteinExistence type="predicted"/>
<keyword evidence="7" id="KW-1185">Reference proteome</keyword>
<evidence type="ECO:0000256" key="3">
    <source>
        <dbReference type="ARBA" id="ARBA00022833"/>
    </source>
</evidence>
<evidence type="ECO:0000313" key="6">
    <source>
        <dbReference type="EMBL" id="KAL3265574.1"/>
    </source>
</evidence>
<dbReference type="InterPro" id="IPR001965">
    <property type="entry name" value="Znf_PHD"/>
</dbReference>
<gene>
    <name evidence="6" type="ORF">HHI36_009779</name>
</gene>